<reference evidence="6" key="3">
    <citation type="submission" date="2025-09" db="UniProtKB">
        <authorList>
            <consortium name="Ensembl"/>
        </authorList>
    </citation>
    <scope>IDENTIFICATION</scope>
</reference>
<dbReference type="Ensembl" id="ENSAPLT00000019398.1">
    <property type="protein sequence ID" value="ENSAPLP00000026145.1"/>
    <property type="gene ID" value="ENSAPLG00000003507.2"/>
</dbReference>
<dbReference type="GO" id="GO:0005778">
    <property type="term" value="C:peroxisomal membrane"/>
    <property type="evidence" value="ECO:0007669"/>
    <property type="project" value="UniProtKB-SubCell"/>
</dbReference>
<feature type="region of interest" description="Disordered" evidence="5">
    <location>
        <begin position="101"/>
        <end position="126"/>
    </location>
</feature>
<dbReference type="Proteomes" id="UP000016666">
    <property type="component" value="Unassembled WGS sequence"/>
</dbReference>
<dbReference type="STRING" id="8840.ENSAPLP00000026145"/>
<evidence type="ECO:0000256" key="4">
    <source>
        <dbReference type="RuleBase" id="RU365003"/>
    </source>
</evidence>
<keyword evidence="3 4" id="KW-0962">Peroxisome biogenesis</keyword>
<evidence type="ECO:0000313" key="7">
    <source>
        <dbReference type="Proteomes" id="UP000016666"/>
    </source>
</evidence>
<dbReference type="GO" id="GO:0007031">
    <property type="term" value="P:peroxisome organization"/>
    <property type="evidence" value="ECO:0007669"/>
    <property type="project" value="UniProtKB-KW"/>
</dbReference>
<dbReference type="Pfam" id="PF08610">
    <property type="entry name" value="Pex16"/>
    <property type="match status" value="1"/>
</dbReference>
<evidence type="ECO:0000256" key="5">
    <source>
        <dbReference type="SAM" id="MobiDB-lite"/>
    </source>
</evidence>
<comment type="similarity">
    <text evidence="1 4">Belongs to the peroxin-16 family.</text>
</comment>
<protein>
    <recommendedName>
        <fullName evidence="2 4">Peroxisomal membrane protein PEX16</fullName>
    </recommendedName>
</protein>
<sequence>MSPPAARCRDPTCRHPPGTPPRVPPTPRSLRNTTTRYNHPPTPPPPPQPRTCRATPGSRTGTGTGATTAAASVPLNPRPGTHGAAGAGRAVHARRLREAARSRAMAAPLPVPSLSPSPSPSSPRGPAWRLRQLCQRYQDYVRRHPAATAQLEGTVRGLSYLLPGRFADAHELSELVYSASNLLVLLNDWILRKELQRSLPVSLPQQKLRTWLSVLECVEVFAEMGTARMWGEMGRWTIIVLIQLAKAILRLLLLLWYKAGIQTSPPIVPLNREQQQPFHPEDMEGNSSGKDQTYVGKRSSRVVRSLHNTPSLESRHWGSPQQREETQNRRAEEMNQPPTPLGLQETIAESIYVTRPLLHLLSLGVWGQRSWKPWLLSAVLDISSLSLLSDLKDLNRRERAELRRRTILLLYYLLRSPFYDRYSEGRILFLLRLLADYVPGVGFITRKWAPLLYPCFWGVEKNHRSCAECSSRNLPPEEGIEKSLGWLAAVRPCWYWCCYKLEQKNRITELIISWLLGTCARPQWFCTLAGCRALSLPPRPVPLGCLSVAAPVHHSPVLQPVLLHFSLIPGLQYRCEG</sequence>
<feature type="region of interest" description="Disordered" evidence="5">
    <location>
        <begin position="311"/>
        <end position="340"/>
    </location>
</feature>
<proteinExistence type="inferred from homology"/>
<dbReference type="PANTHER" id="PTHR13299">
    <property type="entry name" value="PEROXISOMAL MEMBRANE PROTEIN PEX16"/>
    <property type="match status" value="1"/>
</dbReference>
<reference evidence="7" key="1">
    <citation type="submission" date="2017-10" db="EMBL/GenBank/DDBJ databases">
        <title>A new Pekin duck reference genome.</title>
        <authorList>
            <person name="Hou Z.-C."/>
            <person name="Zhou Z.-K."/>
            <person name="Zhu F."/>
            <person name="Hou S.-S."/>
        </authorList>
    </citation>
    <scope>NUCLEOTIDE SEQUENCE [LARGE SCALE GENOMIC DNA]</scope>
</reference>
<accession>A0A493TKJ8</accession>
<organism evidence="6 7">
    <name type="scientific">Anas platyrhynchos platyrhynchos</name>
    <name type="common">Northern mallard</name>
    <dbReference type="NCBI Taxonomy" id="8840"/>
    <lineage>
        <taxon>Eukaryota</taxon>
        <taxon>Metazoa</taxon>
        <taxon>Chordata</taxon>
        <taxon>Craniata</taxon>
        <taxon>Vertebrata</taxon>
        <taxon>Euteleostomi</taxon>
        <taxon>Archelosauria</taxon>
        <taxon>Archosauria</taxon>
        <taxon>Dinosauria</taxon>
        <taxon>Saurischia</taxon>
        <taxon>Theropoda</taxon>
        <taxon>Coelurosauria</taxon>
        <taxon>Aves</taxon>
        <taxon>Neognathae</taxon>
        <taxon>Galloanserae</taxon>
        <taxon>Anseriformes</taxon>
        <taxon>Anatidae</taxon>
        <taxon>Anatinae</taxon>
        <taxon>Anas</taxon>
    </lineage>
</organism>
<reference evidence="6" key="2">
    <citation type="submission" date="2025-08" db="UniProtKB">
        <authorList>
            <consortium name="Ensembl"/>
        </authorList>
    </citation>
    <scope>IDENTIFICATION</scope>
</reference>
<feature type="compositionally biased region" description="Pro residues" evidence="5">
    <location>
        <begin position="17"/>
        <end position="27"/>
    </location>
</feature>
<dbReference type="AlphaFoldDB" id="A0A493TKJ8"/>
<name>A0A493TKJ8_ANAPP</name>
<dbReference type="GeneTree" id="ENSGT00390000017790"/>
<feature type="compositionally biased region" description="Pro residues" evidence="5">
    <location>
        <begin position="109"/>
        <end position="123"/>
    </location>
</feature>
<evidence type="ECO:0000256" key="1">
    <source>
        <dbReference type="ARBA" id="ARBA00009505"/>
    </source>
</evidence>
<evidence type="ECO:0000256" key="3">
    <source>
        <dbReference type="ARBA" id="ARBA00022593"/>
    </source>
</evidence>
<keyword evidence="7" id="KW-1185">Reference proteome</keyword>
<feature type="compositionally biased region" description="Pro residues" evidence="5">
    <location>
        <begin position="40"/>
        <end position="49"/>
    </location>
</feature>
<feature type="region of interest" description="Disordered" evidence="5">
    <location>
        <begin position="1"/>
        <end position="89"/>
    </location>
</feature>
<feature type="compositionally biased region" description="Basic and acidic residues" evidence="5">
    <location>
        <begin position="322"/>
        <end position="333"/>
    </location>
</feature>
<gene>
    <name evidence="6" type="primary">PEX16</name>
</gene>
<evidence type="ECO:0000313" key="6">
    <source>
        <dbReference type="Ensembl" id="ENSAPLP00000026145.1"/>
    </source>
</evidence>
<dbReference type="PANTHER" id="PTHR13299:SF0">
    <property type="entry name" value="PEROXISOMAL MEMBRANE PROTEIN PEX16"/>
    <property type="match status" value="1"/>
</dbReference>
<evidence type="ECO:0000256" key="2">
    <source>
        <dbReference type="ARBA" id="ARBA00018577"/>
    </source>
</evidence>
<comment type="subcellular location">
    <subcellularLocation>
        <location evidence="4">Peroxisome membrane</location>
    </subcellularLocation>
</comment>
<dbReference type="InterPro" id="IPR013919">
    <property type="entry name" value="Pex16"/>
</dbReference>
<feature type="compositionally biased region" description="Low complexity" evidence="5">
    <location>
        <begin position="50"/>
        <end position="89"/>
    </location>
</feature>
<keyword evidence="4" id="KW-0576">Peroxisome</keyword>